<dbReference type="HOGENOM" id="CLU_896193_0_0_0"/>
<reference evidence="1" key="1">
    <citation type="journal article" date="2015" name="PeerJ">
        <title>First genomic representation of candidate bacterial phylum KSB3 points to enhanced environmental sensing as a trigger of wastewater bulking.</title>
        <authorList>
            <person name="Sekiguchi Y."/>
            <person name="Ohashi A."/>
            <person name="Parks D.H."/>
            <person name="Yamauchi T."/>
            <person name="Tyson G.W."/>
            <person name="Hugenholtz P."/>
        </authorList>
    </citation>
    <scope>NUCLEOTIDE SEQUENCE [LARGE SCALE GENOMIC DNA]</scope>
</reference>
<name>A0A081CAN4_VECG1</name>
<keyword evidence="2" id="KW-1185">Reference proteome</keyword>
<accession>A0A081CAN4</accession>
<protein>
    <submittedName>
        <fullName evidence="1">Uncharacterized protein</fullName>
    </submittedName>
</protein>
<dbReference type="Proteomes" id="UP000030661">
    <property type="component" value="Unassembled WGS sequence"/>
</dbReference>
<dbReference type="STRING" id="1499967.U27_01540"/>
<gene>
    <name evidence="1" type="ORF">U27_01540</name>
</gene>
<dbReference type="AlphaFoldDB" id="A0A081CAN4"/>
<dbReference type="EMBL" id="DF820481">
    <property type="protein sequence ID" value="GAK61639.1"/>
    <property type="molecule type" value="Genomic_DNA"/>
</dbReference>
<organism evidence="1">
    <name type="scientific">Vecturithrix granuli</name>
    <dbReference type="NCBI Taxonomy" id="1499967"/>
    <lineage>
        <taxon>Bacteria</taxon>
        <taxon>Candidatus Moduliflexota</taxon>
        <taxon>Candidatus Vecturitrichia</taxon>
        <taxon>Candidatus Vecturitrichales</taxon>
        <taxon>Candidatus Vecturitrichaceae</taxon>
        <taxon>Candidatus Vecturithrix</taxon>
    </lineage>
</organism>
<evidence type="ECO:0000313" key="2">
    <source>
        <dbReference type="Proteomes" id="UP000030661"/>
    </source>
</evidence>
<proteinExistence type="predicted"/>
<evidence type="ECO:0000313" key="1">
    <source>
        <dbReference type="EMBL" id="GAK61639.1"/>
    </source>
</evidence>
<sequence length="345" mass="39666">MQANRPSRVQLFQTLPGIIPRFYEFWIVPQVLWCQPFQTLPGIIPRFYGLGVITSPRLLFRFKPFQGLFRVSTARYNRATIGGADRFKPFQGLFRVSTHSVIATIVRWLKVSNPSRDYSAFLPIAFLLASCASQQVSNPSRDYSAFLLALGRVDGVNEDQVSNPSRDYSAFLQNADMFTMSNDPFQTLPGIIPRFYVELGALVRIEHHVSNPSRDYSAFLLKRWKMLLIRWVLVSNPSRDYSAFLPTVGRLFSTWTFRFKPFQGLFRVSTTLEQWATVEKLEVSNPSRDYSAFLPSRLSIACGQSFVFQTLPGIIPRFYPDIKRKMAIFISCFKPFQGLFRVSTR</sequence>